<organism evidence="1 2">
    <name type="scientific">Entomophthora muscae</name>
    <dbReference type="NCBI Taxonomy" id="34485"/>
    <lineage>
        <taxon>Eukaryota</taxon>
        <taxon>Fungi</taxon>
        <taxon>Fungi incertae sedis</taxon>
        <taxon>Zoopagomycota</taxon>
        <taxon>Entomophthoromycotina</taxon>
        <taxon>Entomophthoromycetes</taxon>
        <taxon>Entomophthorales</taxon>
        <taxon>Entomophthoraceae</taxon>
        <taxon>Entomophthora</taxon>
    </lineage>
</organism>
<dbReference type="Proteomes" id="UP001165960">
    <property type="component" value="Unassembled WGS sequence"/>
</dbReference>
<gene>
    <name evidence="1" type="ORF">DSO57_1004714</name>
</gene>
<dbReference type="EMBL" id="QTSX02004272">
    <property type="protein sequence ID" value="KAJ9066952.1"/>
    <property type="molecule type" value="Genomic_DNA"/>
</dbReference>
<evidence type="ECO:0000313" key="1">
    <source>
        <dbReference type="EMBL" id="KAJ9066952.1"/>
    </source>
</evidence>
<protein>
    <submittedName>
        <fullName evidence="1">Uncharacterized protein</fullName>
    </submittedName>
</protein>
<accession>A0ACC2SX64</accession>
<evidence type="ECO:0000313" key="2">
    <source>
        <dbReference type="Proteomes" id="UP001165960"/>
    </source>
</evidence>
<sequence>MNDHWHTDRRTAHLRFSGIEPQQADAKCIDPCSKKRQTKEIIAPNGGLITMPNGGTNLATISFINLKSMPATNQEQTQERGMGLQPGPMTLTPEQDNQAAKLIFLANGRTPGTGAILPPLDPSTQFPRPWPSQCLDGPPWKMLSLEGGTI</sequence>
<name>A0ACC2SX64_9FUNG</name>
<keyword evidence="2" id="KW-1185">Reference proteome</keyword>
<proteinExistence type="predicted"/>
<comment type="caution">
    <text evidence="1">The sequence shown here is derived from an EMBL/GenBank/DDBJ whole genome shotgun (WGS) entry which is preliminary data.</text>
</comment>
<reference evidence="1" key="1">
    <citation type="submission" date="2022-04" db="EMBL/GenBank/DDBJ databases">
        <title>Genome of the entomopathogenic fungus Entomophthora muscae.</title>
        <authorList>
            <person name="Elya C."/>
            <person name="Lovett B.R."/>
            <person name="Lee E."/>
            <person name="Macias A.M."/>
            <person name="Hajek A.E."/>
            <person name="De Bivort B.L."/>
            <person name="Kasson M.T."/>
            <person name="De Fine Licht H.H."/>
            <person name="Stajich J.E."/>
        </authorList>
    </citation>
    <scope>NUCLEOTIDE SEQUENCE</scope>
    <source>
        <strain evidence="1">Berkeley</strain>
    </source>
</reference>